<sequence length="18" mass="2018">MKHFPSKVLTTAILATFL</sequence>
<reference evidence="1" key="1">
    <citation type="submission" date="2012-04" db="EMBL/GenBank/DDBJ databases">
        <title>Diversity of fHbp, nadA, and nhbA in invasive Neisseria meningitidis isolates in Rio de Janeiro, Brazil.</title>
        <authorList>
            <person name="Castineiras T.M.P.P."/>
            <person name="Barroso D.E."/>
            <person name="Marsh J.W."/>
            <person name="Krauland M.G."/>
            <person name="Schlackman J.L."/>
            <person name="Harrison L.H."/>
        </authorList>
    </citation>
    <scope>NUCLEOTIDE SEQUENCE</scope>
    <source>
        <strain evidence="1">Rio205</strain>
    </source>
</reference>
<organism evidence="1">
    <name type="scientific">Neisseria meningitidis</name>
    <dbReference type="NCBI Taxonomy" id="487"/>
    <lineage>
        <taxon>Bacteria</taxon>
        <taxon>Pseudomonadati</taxon>
        <taxon>Pseudomonadota</taxon>
        <taxon>Betaproteobacteria</taxon>
        <taxon>Neisseriales</taxon>
        <taxon>Neisseriaceae</taxon>
        <taxon>Neisseria</taxon>
    </lineage>
</organism>
<proteinExistence type="predicted"/>
<protein>
    <submittedName>
        <fullName evidence="1">Truncated adhesin A</fullName>
    </submittedName>
</protein>
<evidence type="ECO:0000313" key="1">
    <source>
        <dbReference type="EMBL" id="AGC26492.1"/>
    </source>
</evidence>
<accession>M4JDY4</accession>
<dbReference type="AlphaFoldDB" id="M4JDY4"/>
<dbReference type="EMBL" id="JQ910892">
    <property type="protein sequence ID" value="AGC26492.1"/>
    <property type="molecule type" value="Genomic_DNA"/>
</dbReference>
<gene>
    <name evidence="1" type="primary">nadA</name>
</gene>
<name>M4JDY4_NEIME</name>